<evidence type="ECO:0000259" key="10">
    <source>
        <dbReference type="PROSITE" id="PS50110"/>
    </source>
</evidence>
<dbReference type="PROSITE" id="PS50109">
    <property type="entry name" value="HIS_KIN"/>
    <property type="match status" value="1"/>
</dbReference>
<dbReference type="Gene3D" id="3.30.450.20">
    <property type="entry name" value="PAS domain"/>
    <property type="match status" value="3"/>
</dbReference>
<dbReference type="SUPFAM" id="SSF55874">
    <property type="entry name" value="ATPase domain of HSP90 chaperone/DNA topoisomerase II/histidine kinase"/>
    <property type="match status" value="1"/>
</dbReference>
<dbReference type="CDD" id="cd12914">
    <property type="entry name" value="PDC1_DGC_like"/>
    <property type="match status" value="1"/>
</dbReference>
<evidence type="ECO:0000313" key="12">
    <source>
        <dbReference type="EMBL" id="AWK87899.1"/>
    </source>
</evidence>
<dbReference type="SUPFAM" id="SSF47384">
    <property type="entry name" value="Homodimeric domain of signal transducing histidine kinase"/>
    <property type="match status" value="1"/>
</dbReference>
<dbReference type="EC" id="2.7.13.3" evidence="2"/>
<dbReference type="SUPFAM" id="SSF55785">
    <property type="entry name" value="PYP-like sensor domain (PAS domain)"/>
    <property type="match status" value="1"/>
</dbReference>
<evidence type="ECO:0000256" key="4">
    <source>
        <dbReference type="ARBA" id="ARBA00022679"/>
    </source>
</evidence>
<dbReference type="InterPro" id="IPR011006">
    <property type="entry name" value="CheY-like_superfamily"/>
</dbReference>
<protein>
    <recommendedName>
        <fullName evidence="2">histidine kinase</fullName>
        <ecNumber evidence="2">2.7.13.3</ecNumber>
    </recommendedName>
</protein>
<dbReference type="InterPro" id="IPR005467">
    <property type="entry name" value="His_kinase_dom"/>
</dbReference>
<evidence type="ECO:0000256" key="8">
    <source>
        <dbReference type="SAM" id="Phobius"/>
    </source>
</evidence>
<keyword evidence="8" id="KW-0472">Membrane</keyword>
<reference evidence="13" key="1">
    <citation type="submission" date="2018-05" db="EMBL/GenBank/DDBJ databases">
        <title>Azospirillum thermophila sp. nov., a novel isolated from hot spring.</title>
        <authorList>
            <person name="Zhao Z."/>
        </authorList>
    </citation>
    <scope>NUCLEOTIDE SEQUENCE [LARGE SCALE GENOMIC DNA]</scope>
    <source>
        <strain evidence="13">CFH 70021</strain>
    </source>
</reference>
<dbReference type="InterPro" id="IPR036890">
    <property type="entry name" value="HATPase_C_sf"/>
</dbReference>
<dbReference type="InterPro" id="IPR001789">
    <property type="entry name" value="Sig_transdc_resp-reg_receiver"/>
</dbReference>
<keyword evidence="4" id="KW-0808">Transferase</keyword>
<dbReference type="InterPro" id="IPR000700">
    <property type="entry name" value="PAS-assoc_C"/>
</dbReference>
<dbReference type="Gene3D" id="3.30.565.10">
    <property type="entry name" value="Histidine kinase-like ATPase, C-terminal domain"/>
    <property type="match status" value="1"/>
</dbReference>
<dbReference type="FunFam" id="3.30.565.10:FF:000049">
    <property type="entry name" value="Two-component sensor histidine kinase"/>
    <property type="match status" value="1"/>
</dbReference>
<dbReference type="PRINTS" id="PR00344">
    <property type="entry name" value="BCTRLSENSOR"/>
</dbReference>
<dbReference type="PANTHER" id="PTHR43047">
    <property type="entry name" value="TWO-COMPONENT HISTIDINE PROTEIN KINASE"/>
    <property type="match status" value="1"/>
</dbReference>
<keyword evidence="5 12" id="KW-0418">Kinase</keyword>
<dbReference type="CDD" id="cd00156">
    <property type="entry name" value="REC"/>
    <property type="match status" value="1"/>
</dbReference>
<feature type="coiled-coil region" evidence="7">
    <location>
        <begin position="394"/>
        <end position="421"/>
    </location>
</feature>
<sequence>MDRLGREERLLDLAAHQKTAVLARLVEEHAVATFRRVDDLLLDLVAHAERNRAMQLPSRRAFEEGLVVAVRVYDPAGMLTMASGRSAFRAPVEDREEFRAHQEAVRRSLVIGLPYVAPDTRDVLIPVSRRLEGPQGEFAGVAVADIPVDAFSRFYNVLGLQPGASVALVRTDGAVLARHALNSEVAGRNLAAPEVWQAETARPSGHLRAVSPVDGVERILAYRTALGYPLVAVVGEAVEEVFGPWRQNARLYVALAIATTAVILLFTVGFVVELGWRRRTDRALRVRNRAMAWSGDGILIADATRTGMPIVYANPAFERLMGLPSEILSGQGALNALELAVSDPAALEPLRAAVAVGRDERVEFHSPGTVDTHLELRASPVRDEAGRLVNLIAIVRDISEHKRIQAELAEARREADRANVAKSKFLAAASHDLRQPVQSLMLLMEVLSARATDAMTRNVLGTMDRALGALKMLLDGLLDVSRLEAGVITPEPADFPVNDLLDRIGANSRPVAVQKKLILHIMPCSAHVHSDPMLLGRILQNLVENALRYTDTGRVLVGCRRRGDRLRIEVWDTGIGIPADKQEDIFQEFVQVGNAGRNRDQGLGLGLAVVRRLAQMMGHRVTLRSEPGRGSVFMVEVPLAAAPAAAAVPAAGPAERRATATILVVEDDEIVREGLCAMLEEWGYRVLLAESCAEALDQASRGAGPDAILADYRLRGGRTGTEAIRDVRNLLGRPVPGILVTGDTAPARVQEAEAGDFRVMHKPVAAQELRAALAEVVPAVPVPPLVARDPKRVA</sequence>
<dbReference type="SMART" id="SM00387">
    <property type="entry name" value="HATPase_c"/>
    <property type="match status" value="1"/>
</dbReference>
<dbReference type="Pfam" id="PF00512">
    <property type="entry name" value="HisKA"/>
    <property type="match status" value="1"/>
</dbReference>
<dbReference type="InterPro" id="IPR000014">
    <property type="entry name" value="PAS"/>
</dbReference>
<feature type="modified residue" description="4-aspartylphosphate" evidence="6">
    <location>
        <position position="711"/>
    </location>
</feature>
<proteinExistence type="predicted"/>
<dbReference type="Proteomes" id="UP000245629">
    <property type="component" value="Chromosome 2"/>
</dbReference>
<evidence type="ECO:0000256" key="5">
    <source>
        <dbReference type="ARBA" id="ARBA00022777"/>
    </source>
</evidence>
<dbReference type="OrthoDB" id="7327346at2"/>
<dbReference type="SMART" id="SM00388">
    <property type="entry name" value="HisKA"/>
    <property type="match status" value="1"/>
</dbReference>
<dbReference type="InterPro" id="IPR004358">
    <property type="entry name" value="Sig_transdc_His_kin-like_C"/>
</dbReference>
<keyword evidence="8" id="KW-1133">Transmembrane helix</keyword>
<dbReference type="SMART" id="SM00448">
    <property type="entry name" value="REC"/>
    <property type="match status" value="1"/>
</dbReference>
<feature type="domain" description="PAC" evidence="11">
    <location>
        <begin position="358"/>
        <end position="410"/>
    </location>
</feature>
<name>A0A2S2CTU7_9PROT</name>
<comment type="catalytic activity">
    <reaction evidence="1">
        <text>ATP + protein L-histidine = ADP + protein N-phospho-L-histidine.</text>
        <dbReference type="EC" id="2.7.13.3"/>
    </reaction>
</comment>
<evidence type="ECO:0000256" key="7">
    <source>
        <dbReference type="SAM" id="Coils"/>
    </source>
</evidence>
<evidence type="ECO:0000256" key="2">
    <source>
        <dbReference type="ARBA" id="ARBA00012438"/>
    </source>
</evidence>
<dbReference type="GO" id="GO:0009927">
    <property type="term" value="F:histidine phosphotransfer kinase activity"/>
    <property type="evidence" value="ECO:0007669"/>
    <property type="project" value="TreeGrafter"/>
</dbReference>
<evidence type="ECO:0000259" key="11">
    <source>
        <dbReference type="PROSITE" id="PS50113"/>
    </source>
</evidence>
<dbReference type="NCBIfam" id="TIGR00229">
    <property type="entry name" value="sensory_box"/>
    <property type="match status" value="1"/>
</dbReference>
<dbReference type="KEGG" id="azz:DEW08_06935"/>
<dbReference type="InterPro" id="IPR003594">
    <property type="entry name" value="HATPase_dom"/>
</dbReference>
<dbReference type="AlphaFoldDB" id="A0A2S2CTU7"/>
<evidence type="ECO:0000256" key="1">
    <source>
        <dbReference type="ARBA" id="ARBA00000085"/>
    </source>
</evidence>
<dbReference type="Pfam" id="PF00072">
    <property type="entry name" value="Response_reg"/>
    <property type="match status" value="1"/>
</dbReference>
<dbReference type="GO" id="GO:0005886">
    <property type="term" value="C:plasma membrane"/>
    <property type="evidence" value="ECO:0007669"/>
    <property type="project" value="TreeGrafter"/>
</dbReference>
<dbReference type="InterPro" id="IPR035965">
    <property type="entry name" value="PAS-like_dom_sf"/>
</dbReference>
<dbReference type="CDD" id="cd00082">
    <property type="entry name" value="HisKA"/>
    <property type="match status" value="1"/>
</dbReference>
<keyword evidence="8" id="KW-0812">Transmembrane</keyword>
<organism evidence="12 13">
    <name type="scientific">Azospirillum thermophilum</name>
    <dbReference type="NCBI Taxonomy" id="2202148"/>
    <lineage>
        <taxon>Bacteria</taxon>
        <taxon>Pseudomonadati</taxon>
        <taxon>Pseudomonadota</taxon>
        <taxon>Alphaproteobacteria</taxon>
        <taxon>Rhodospirillales</taxon>
        <taxon>Azospirillaceae</taxon>
        <taxon>Azospirillum</taxon>
    </lineage>
</organism>
<keyword evidence="13" id="KW-1185">Reference proteome</keyword>
<dbReference type="Pfam" id="PF02518">
    <property type="entry name" value="HATPase_c"/>
    <property type="match status" value="1"/>
</dbReference>
<dbReference type="InterPro" id="IPR013656">
    <property type="entry name" value="PAS_4"/>
</dbReference>
<dbReference type="InterPro" id="IPR036097">
    <property type="entry name" value="HisK_dim/P_sf"/>
</dbReference>
<dbReference type="Pfam" id="PF08448">
    <property type="entry name" value="PAS_4"/>
    <property type="match status" value="1"/>
</dbReference>
<feature type="transmembrane region" description="Helical" evidence="8">
    <location>
        <begin position="251"/>
        <end position="276"/>
    </location>
</feature>
<dbReference type="Gene3D" id="1.10.287.130">
    <property type="match status" value="1"/>
</dbReference>
<evidence type="ECO:0000313" key="13">
    <source>
        <dbReference type="Proteomes" id="UP000245629"/>
    </source>
</evidence>
<dbReference type="Pfam" id="PF22588">
    <property type="entry name" value="dCache_1_like"/>
    <property type="match status" value="1"/>
</dbReference>
<accession>A0A2S2CTU7</accession>
<dbReference type="CDD" id="cd00130">
    <property type="entry name" value="PAS"/>
    <property type="match status" value="1"/>
</dbReference>
<dbReference type="InterPro" id="IPR054327">
    <property type="entry name" value="His-kinase-like_sensor"/>
</dbReference>
<dbReference type="PANTHER" id="PTHR43047:SF9">
    <property type="entry name" value="HISTIDINE KINASE"/>
    <property type="match status" value="1"/>
</dbReference>
<evidence type="ECO:0000256" key="6">
    <source>
        <dbReference type="PROSITE-ProRule" id="PRU00169"/>
    </source>
</evidence>
<keyword evidence="3 6" id="KW-0597">Phosphoprotein</keyword>
<evidence type="ECO:0000256" key="3">
    <source>
        <dbReference type="ARBA" id="ARBA00022553"/>
    </source>
</evidence>
<dbReference type="SUPFAM" id="SSF52172">
    <property type="entry name" value="CheY-like"/>
    <property type="match status" value="1"/>
</dbReference>
<dbReference type="EMBL" id="CP029353">
    <property type="protein sequence ID" value="AWK87899.1"/>
    <property type="molecule type" value="Genomic_DNA"/>
</dbReference>
<gene>
    <name evidence="12" type="ORF">DEW08_06935</name>
</gene>
<keyword evidence="7" id="KW-0175">Coiled coil</keyword>
<feature type="domain" description="Histidine kinase" evidence="9">
    <location>
        <begin position="428"/>
        <end position="641"/>
    </location>
</feature>
<dbReference type="GO" id="GO:0000155">
    <property type="term" value="F:phosphorelay sensor kinase activity"/>
    <property type="evidence" value="ECO:0007669"/>
    <property type="project" value="InterPro"/>
</dbReference>
<dbReference type="Gene3D" id="3.40.50.2300">
    <property type="match status" value="1"/>
</dbReference>
<dbReference type="CDD" id="cd16922">
    <property type="entry name" value="HATPase_EvgS-ArcB-TorS-like"/>
    <property type="match status" value="1"/>
</dbReference>
<feature type="domain" description="Response regulatory" evidence="10">
    <location>
        <begin position="661"/>
        <end position="777"/>
    </location>
</feature>
<dbReference type="PROSITE" id="PS50110">
    <property type="entry name" value="RESPONSE_REGULATORY"/>
    <property type="match status" value="1"/>
</dbReference>
<dbReference type="CDD" id="cd12915">
    <property type="entry name" value="PDC2_DGC_like"/>
    <property type="match status" value="1"/>
</dbReference>
<dbReference type="InterPro" id="IPR003661">
    <property type="entry name" value="HisK_dim/P_dom"/>
</dbReference>
<dbReference type="PROSITE" id="PS50113">
    <property type="entry name" value="PAC"/>
    <property type="match status" value="1"/>
</dbReference>
<evidence type="ECO:0000259" key="9">
    <source>
        <dbReference type="PROSITE" id="PS50109"/>
    </source>
</evidence>